<proteinExistence type="predicted"/>
<dbReference type="EMBL" id="LAZR01020391">
    <property type="protein sequence ID" value="KKL89067.1"/>
    <property type="molecule type" value="Genomic_DNA"/>
</dbReference>
<accession>A0A0F9IPA6</accession>
<dbReference type="AlphaFoldDB" id="A0A0F9IPA6"/>
<protein>
    <submittedName>
        <fullName evidence="1">Uncharacterized protein</fullName>
    </submittedName>
</protein>
<gene>
    <name evidence="1" type="ORF">LCGC14_1918430</name>
</gene>
<name>A0A0F9IPA6_9ZZZZ</name>
<sequence length="123" mass="14072">EGRVKMSEQRLELLSEDELKRRQRRRTLRPYKRVAKKAGKVTRVIGKGVYDVAFGLGKAAFDGLNYLGKEGQKSGRRKNGLKGDKGVVKHRTEVYDIVARGRKIKVARAKVMARRKRSSKSRF</sequence>
<evidence type="ECO:0000313" key="1">
    <source>
        <dbReference type="EMBL" id="KKL89067.1"/>
    </source>
</evidence>
<reference evidence="1" key="1">
    <citation type="journal article" date="2015" name="Nature">
        <title>Complex archaea that bridge the gap between prokaryotes and eukaryotes.</title>
        <authorList>
            <person name="Spang A."/>
            <person name="Saw J.H."/>
            <person name="Jorgensen S.L."/>
            <person name="Zaremba-Niedzwiedzka K."/>
            <person name="Martijn J."/>
            <person name="Lind A.E."/>
            <person name="van Eijk R."/>
            <person name="Schleper C."/>
            <person name="Guy L."/>
            <person name="Ettema T.J."/>
        </authorList>
    </citation>
    <scope>NUCLEOTIDE SEQUENCE</scope>
</reference>
<feature type="non-terminal residue" evidence="1">
    <location>
        <position position="1"/>
    </location>
</feature>
<organism evidence="1">
    <name type="scientific">marine sediment metagenome</name>
    <dbReference type="NCBI Taxonomy" id="412755"/>
    <lineage>
        <taxon>unclassified sequences</taxon>
        <taxon>metagenomes</taxon>
        <taxon>ecological metagenomes</taxon>
    </lineage>
</organism>
<comment type="caution">
    <text evidence="1">The sequence shown here is derived from an EMBL/GenBank/DDBJ whole genome shotgun (WGS) entry which is preliminary data.</text>
</comment>